<dbReference type="AlphaFoldDB" id="A0A7W2HK27"/>
<evidence type="ECO:0000313" key="1">
    <source>
        <dbReference type="EMBL" id="MBA4866731.1"/>
    </source>
</evidence>
<evidence type="ECO:0000313" key="2">
    <source>
        <dbReference type="Proteomes" id="UP000586976"/>
    </source>
</evidence>
<dbReference type="Proteomes" id="UP000586976">
    <property type="component" value="Unassembled WGS sequence"/>
</dbReference>
<comment type="caution">
    <text evidence="1">The sequence shown here is derived from an EMBL/GenBank/DDBJ whole genome shotgun (WGS) entry which is preliminary data.</text>
</comment>
<name>A0A7W2HK27_9ACTN</name>
<sequence length="71" mass="7800">MLEVPPVIVHPPLHGGGRRVTVQGKDLGVAHSDRQLLEFLRQAGLPEAEDLIDDPEWVKWDGRPAHIYGGG</sequence>
<accession>A0A7W2HK27</accession>
<organism evidence="1 2">
    <name type="scientific">Streptomyces himalayensis subsp. aureolus</name>
    <dbReference type="NCBI Taxonomy" id="2758039"/>
    <lineage>
        <taxon>Bacteria</taxon>
        <taxon>Bacillati</taxon>
        <taxon>Actinomycetota</taxon>
        <taxon>Actinomycetes</taxon>
        <taxon>Kitasatosporales</taxon>
        <taxon>Streptomycetaceae</taxon>
        <taxon>Streptomyces</taxon>
        <taxon>Streptomyces himalayensis</taxon>
    </lineage>
</organism>
<dbReference type="EMBL" id="JACEQY010000072">
    <property type="protein sequence ID" value="MBA4866731.1"/>
    <property type="molecule type" value="Genomic_DNA"/>
</dbReference>
<gene>
    <name evidence="1" type="ORF">H1V43_36635</name>
</gene>
<protein>
    <submittedName>
        <fullName evidence="1">Uncharacterized protein</fullName>
    </submittedName>
</protein>
<proteinExistence type="predicted"/>
<reference evidence="1 2" key="1">
    <citation type="submission" date="2020-07" db="EMBL/GenBank/DDBJ databases">
        <title>Streptomyces isolated from Indian soil.</title>
        <authorList>
            <person name="Mandal S."/>
            <person name="Maiti P.K."/>
        </authorList>
    </citation>
    <scope>NUCLEOTIDE SEQUENCE [LARGE SCALE GENOMIC DNA]</scope>
    <source>
        <strain evidence="1 2">PSKA54</strain>
    </source>
</reference>
<keyword evidence="2" id="KW-1185">Reference proteome</keyword>